<accession>A0A2X1BV22</accession>
<reference evidence="2 3" key="1">
    <citation type="submission" date="2018-06" db="EMBL/GenBank/DDBJ databases">
        <authorList>
            <consortium name="Pathogen Informatics"/>
            <person name="Doyle S."/>
        </authorList>
    </citation>
    <scope>NUCLEOTIDE SEQUENCE [LARGE SCALE GENOMIC DNA]</scope>
    <source>
        <strain evidence="2 3">NCTC11166</strain>
    </source>
</reference>
<evidence type="ECO:0000313" key="3">
    <source>
        <dbReference type="Proteomes" id="UP000251186"/>
    </source>
</evidence>
<dbReference type="Proteomes" id="UP000251186">
    <property type="component" value="Unassembled WGS sequence"/>
</dbReference>
<evidence type="ECO:0000313" key="2">
    <source>
        <dbReference type="EMBL" id="SPU54574.1"/>
    </source>
</evidence>
<gene>
    <name evidence="2" type="ORF">NCTC11166_01957</name>
</gene>
<organism evidence="2 3">
    <name type="scientific">Brevundimonas vesicularis</name>
    <name type="common">Pseudomonas vesicularis</name>
    <dbReference type="NCBI Taxonomy" id="41276"/>
    <lineage>
        <taxon>Bacteria</taxon>
        <taxon>Pseudomonadati</taxon>
        <taxon>Pseudomonadota</taxon>
        <taxon>Alphaproteobacteria</taxon>
        <taxon>Caulobacterales</taxon>
        <taxon>Caulobacteraceae</taxon>
        <taxon>Brevundimonas</taxon>
    </lineage>
</organism>
<name>A0A2X1BV22_BREVE</name>
<dbReference type="RefSeq" id="WP_112862740.1">
    <property type="nucleotide sequence ID" value="NZ_UAQP01000014.1"/>
</dbReference>
<feature type="transmembrane region" description="Helical" evidence="1">
    <location>
        <begin position="55"/>
        <end position="73"/>
    </location>
</feature>
<keyword evidence="1" id="KW-0472">Membrane</keyword>
<keyword evidence="1" id="KW-0812">Transmembrane</keyword>
<protein>
    <submittedName>
        <fullName evidence="2">Uncharacterized protein</fullName>
    </submittedName>
</protein>
<dbReference type="AlphaFoldDB" id="A0A2X1BV22"/>
<dbReference type="EMBL" id="UAQP01000014">
    <property type="protein sequence ID" value="SPU54574.1"/>
    <property type="molecule type" value="Genomic_DNA"/>
</dbReference>
<keyword evidence="1" id="KW-1133">Transmembrane helix</keyword>
<proteinExistence type="predicted"/>
<evidence type="ECO:0000256" key="1">
    <source>
        <dbReference type="SAM" id="Phobius"/>
    </source>
</evidence>
<feature type="transmembrane region" description="Helical" evidence="1">
    <location>
        <begin position="80"/>
        <end position="100"/>
    </location>
</feature>
<feature type="transmembrane region" description="Helical" evidence="1">
    <location>
        <begin position="106"/>
        <end position="128"/>
    </location>
</feature>
<feature type="transmembrane region" description="Helical" evidence="1">
    <location>
        <begin position="6"/>
        <end position="24"/>
    </location>
</feature>
<sequence length="152" mass="16735">MHSPLWIFGTGLTVAAIGLLLWKGRWPERQAGVGLFLTQILSGWVDHIVLGQFRWAVAMISLGLLVLLVRLSLRYDRWWLLLAAGAQLLAFTTHLSSMIGPAALTWSIVTARMTVWVGIMVLALFGVWEARAAPYANPQYRGAPGAPDKVTL</sequence>